<dbReference type="PANTHER" id="PTHR10063">
    <property type="entry name" value="TUBERIN"/>
    <property type="match status" value="1"/>
</dbReference>
<feature type="region of interest" description="Disordered" evidence="4">
    <location>
        <begin position="815"/>
        <end position="851"/>
    </location>
</feature>
<dbReference type="InterPro" id="IPR046859">
    <property type="entry name" value="RGPA/RALGAPB_N"/>
</dbReference>
<dbReference type="InterPro" id="IPR016024">
    <property type="entry name" value="ARM-type_fold"/>
</dbReference>
<evidence type="ECO:0000256" key="4">
    <source>
        <dbReference type="SAM" id="MobiDB-lite"/>
    </source>
</evidence>
<feature type="domain" description="Rap-GAP" evidence="5">
    <location>
        <begin position="2230"/>
        <end position="2438"/>
    </location>
</feature>
<evidence type="ECO:0000259" key="5">
    <source>
        <dbReference type="PROSITE" id="PS50085"/>
    </source>
</evidence>
<feature type="compositionally biased region" description="Polar residues" evidence="4">
    <location>
        <begin position="1307"/>
        <end position="1320"/>
    </location>
</feature>
<dbReference type="InterPro" id="IPR000331">
    <property type="entry name" value="Rap/Ran_GAP_dom"/>
</dbReference>
<feature type="compositionally biased region" description="Low complexity" evidence="4">
    <location>
        <begin position="1137"/>
        <end position="1154"/>
    </location>
</feature>
<reference evidence="6 7" key="1">
    <citation type="journal article" date="2015" name="Annu Rev Anim Biosci">
        <title>The Genome 10K Project: a way forward.</title>
        <authorList>
            <person name="Koepfli K.P."/>
            <person name="Paten B."/>
            <person name="O'Brien S.J."/>
            <person name="Koepfli K.P."/>
            <person name="Paten B."/>
            <person name="Antunes A."/>
            <person name="Belov K."/>
            <person name="Bustamante C."/>
            <person name="Castoe T.A."/>
            <person name="Clawson H."/>
            <person name="Crawford A.J."/>
            <person name="Diekhans M."/>
            <person name="Distel D."/>
            <person name="Durbin R."/>
            <person name="Earl D."/>
            <person name="Fujita M.K."/>
            <person name="Gamble T."/>
            <person name="Georges A."/>
            <person name="Gemmell N."/>
            <person name="Gilbert M.T."/>
            <person name="Graves J.M."/>
            <person name="Green R.E."/>
            <person name="Hickey G."/>
            <person name="Jarvis E.D."/>
            <person name="Johnson W."/>
            <person name="Komissarov A."/>
            <person name="Korf I."/>
            <person name="Kuhn R."/>
            <person name="Larkin D.M."/>
            <person name="Lewin H."/>
            <person name="Lopez J.V."/>
            <person name="Ma J."/>
            <person name="Marques-Bonet T."/>
            <person name="Miller W."/>
            <person name="Murphy R."/>
            <person name="Pevzner P."/>
            <person name="Shapiro B."/>
            <person name="Steiner C."/>
            <person name="Tamazian G."/>
            <person name="Venkatesh B."/>
            <person name="Wang J."/>
            <person name="Wayne R."/>
            <person name="Wiley E."/>
            <person name="Yang H."/>
            <person name="Zhang G."/>
            <person name="Haussler D."/>
            <person name="Ryder O."/>
            <person name="O'Brien S.J."/>
        </authorList>
    </citation>
    <scope>NUCLEOTIDE SEQUENCE</scope>
</reference>
<keyword evidence="7" id="KW-1185">Reference proteome</keyword>
<dbReference type="Gene3D" id="3.40.50.11210">
    <property type="entry name" value="Rap/Ran-GAP"/>
    <property type="match status" value="1"/>
</dbReference>
<dbReference type="Proteomes" id="UP000472240">
    <property type="component" value="Chromosome 6"/>
</dbReference>
<keyword evidence="2" id="KW-0597">Phosphoprotein</keyword>
<feature type="region of interest" description="Disordered" evidence="4">
    <location>
        <begin position="983"/>
        <end position="1010"/>
    </location>
</feature>
<dbReference type="InParanoid" id="A0A671DUD4"/>
<feature type="compositionally biased region" description="Polar residues" evidence="4">
    <location>
        <begin position="1169"/>
        <end position="1178"/>
    </location>
</feature>
<evidence type="ECO:0000313" key="7">
    <source>
        <dbReference type="Proteomes" id="UP000472240"/>
    </source>
</evidence>
<accession>A0A671DUD4</accession>
<dbReference type="PANTHER" id="PTHR10063:SF3">
    <property type="entry name" value="RAL GTPASE-ACTIVATING PROTEIN SUBUNIT ALPHA-1"/>
    <property type="match status" value="1"/>
</dbReference>
<dbReference type="FunCoup" id="A0A671DUD4">
    <property type="interactions" value="3178"/>
</dbReference>
<feature type="compositionally biased region" description="Low complexity" evidence="4">
    <location>
        <begin position="1352"/>
        <end position="1364"/>
    </location>
</feature>
<dbReference type="GO" id="GO:0005096">
    <property type="term" value="F:GTPase activator activity"/>
    <property type="evidence" value="ECO:0007669"/>
    <property type="project" value="UniProtKB-UniRule"/>
</dbReference>
<evidence type="ECO:0000256" key="1">
    <source>
        <dbReference type="ARBA" id="ARBA00022468"/>
    </source>
</evidence>
<reference evidence="6 7" key="2">
    <citation type="journal article" date="2018" name="Annu Rev Anim Biosci">
        <title>Bat Biology, Genomes, and the Bat1K Project: To Generate Chromosome-Level Genomes for All Living Bat Species.</title>
        <authorList>
            <person name="Teeling E.C."/>
            <person name="Vernes S.C."/>
            <person name="Davalos L.M."/>
            <person name="Ray D.A."/>
            <person name="Gilbert M.T.P."/>
            <person name="Myers E."/>
        </authorList>
    </citation>
    <scope>NUCLEOTIDE SEQUENCE</scope>
</reference>
<dbReference type="Pfam" id="PF02145">
    <property type="entry name" value="Rap_GAP"/>
    <property type="match status" value="1"/>
</dbReference>
<dbReference type="OMA" id="ELMRNGW"/>
<feature type="region of interest" description="Disordered" evidence="4">
    <location>
        <begin position="714"/>
        <end position="775"/>
    </location>
</feature>
<dbReference type="GO" id="GO:0051056">
    <property type="term" value="P:regulation of small GTPase mediated signal transduction"/>
    <property type="evidence" value="ECO:0007669"/>
    <property type="project" value="InterPro"/>
</dbReference>
<evidence type="ECO:0000256" key="2">
    <source>
        <dbReference type="ARBA" id="ARBA00022553"/>
    </source>
</evidence>
<dbReference type="GO" id="GO:0005737">
    <property type="term" value="C:cytoplasm"/>
    <property type="evidence" value="ECO:0007669"/>
    <property type="project" value="TreeGrafter"/>
</dbReference>
<dbReference type="SUPFAM" id="SSF48371">
    <property type="entry name" value="ARM repeat"/>
    <property type="match status" value="1"/>
</dbReference>
<dbReference type="Pfam" id="PF20412">
    <property type="entry name" value="RALGAPB_N"/>
    <property type="match status" value="1"/>
</dbReference>
<name>A0A671DUD4_RHIFE</name>
<dbReference type="GO" id="GO:0005634">
    <property type="term" value="C:nucleus"/>
    <property type="evidence" value="ECO:0007669"/>
    <property type="project" value="InterPro"/>
</dbReference>
<feature type="region of interest" description="Disordered" evidence="4">
    <location>
        <begin position="342"/>
        <end position="384"/>
    </location>
</feature>
<dbReference type="InterPro" id="IPR035974">
    <property type="entry name" value="Rap/Ran-GAP_sf"/>
</dbReference>
<dbReference type="SUPFAM" id="SSF111347">
    <property type="entry name" value="Rap/Ran-GAP"/>
    <property type="match status" value="1"/>
</dbReference>
<dbReference type="FunFam" id="3.40.50.11210:FF:000001">
    <property type="entry name" value="Ral GTPase-activating protein subunit alpha-1 isoform 1"/>
    <property type="match status" value="1"/>
</dbReference>
<keyword evidence="1 3" id="KW-0343">GTPase activation</keyword>
<gene>
    <name evidence="6" type="primary">RALGAPA1</name>
</gene>
<feature type="region of interest" description="Disordered" evidence="4">
    <location>
        <begin position="1444"/>
        <end position="1464"/>
    </location>
</feature>
<reference evidence="6" key="4">
    <citation type="submission" date="2025-08" db="UniProtKB">
        <authorList>
            <consortium name="Ensembl"/>
        </authorList>
    </citation>
    <scope>IDENTIFICATION</scope>
</reference>
<feature type="compositionally biased region" description="Basic and acidic residues" evidence="4">
    <location>
        <begin position="345"/>
        <end position="365"/>
    </location>
</feature>
<evidence type="ECO:0000256" key="3">
    <source>
        <dbReference type="PROSITE-ProRule" id="PRU00165"/>
    </source>
</evidence>
<feature type="compositionally biased region" description="Basic and acidic residues" evidence="4">
    <location>
        <begin position="839"/>
        <end position="851"/>
    </location>
</feature>
<feature type="compositionally biased region" description="Polar residues" evidence="4">
    <location>
        <begin position="1196"/>
        <end position="1208"/>
    </location>
</feature>
<protein>
    <submittedName>
        <fullName evidence="6">Ral GTPase activating protein catalytic subunit alpha 1</fullName>
    </submittedName>
</protein>
<dbReference type="GeneTree" id="ENSGT00950000183139"/>
<evidence type="ECO:0000313" key="6">
    <source>
        <dbReference type="Ensembl" id="ENSRFEP00010004500.1"/>
    </source>
</evidence>
<dbReference type="Ensembl" id="ENSRFET00010004928.1">
    <property type="protein sequence ID" value="ENSRFEP00010004500.1"/>
    <property type="gene ID" value="ENSRFEG00010003084.1"/>
</dbReference>
<sequence length="2470" mass="277662">MFSKKPHGDVKKSTQKVLDTKKDALTRLKHLRIVIENAESIDLKQFFDQHFSHIYYVFFENFVTIEASLKQKGHKSQREELDAILFIFEKILQLLPERIHQRWQFHSIGLILKKLLHTGNSLKIRREGVRLFLLWLQALQNNCSKEQLWMFSCLIPGFSAPQSEYGPRTLDNLINPPLNLQETQVTIEEITPLVPPQSGDKGQEDLTSYFLEALLKYIVIQVKSLEWKNKENQERGFSFLFSHFKKYYLPYIFPNICKENSLYHPVLDIPQMRPKPHYLMIKKDAETNEAIYCTKEPFIKARVIVIRWLVSFWLEPKPHTGPHIPGMEGEVLPKNIQRAAASLVSREENKNDNADKADRTTEPEQSHSNTSTLTEREPSSSSLCSIDEEHLTDIEIVRRVFSSKRSNVNFVTEIFRQAFLLPICEAAAMRRVVKVYQEWIQQEEKPLFMQEPEEIVISSSDLPCIDSVTDHDISLEEGEKRDEENGISVADHVRNCTWAKNGTYQDVHNASEEATEQNIRAGTQVVLQVFIINSSNIFLLEPANEIKSLLDEHTDMCKRILNIYRFMVVQVSMNKKTWEQMLLVLLRVTESVLKMPSQAFLQFQGKKNMTLAGRLAGPLFQTLIVAWIKANLNVYISRELWDELLSVLSSLTYWEELATEWSLTMETLTKVLARNLYSLDLSDLPLDKLSEQKQKKHKGKGVGHEFQKVSVDKSFSRGWSRDQPGQAPMRQRSATTTGSPGTEKARSIVRQKTVDIDDTQILPRPTRVRHFSQSEDTGNEVFGVLNEEQPLPRSSSTSDILEPFTVERAKGAVPVIDSSSRHAPSLQSSTEASSITRSTESHITDTHSRESSLEVGDSIYDHLCHLIDPVELADSAFEQIQYIDLEGDDDLLSSLKEYFKENQENHSKNELGKDAASQEVIIAVNRDEGSSLDKLEYIDQESKSENISSFVGTPENIQFQKEPNSAVFMSNTALNQLDSFTKTKTSEKSKQLNSDKQSSEPSSGSPCDKEKRKYLYRQAATELDACVDITLVEKVKGVQINEKKPVPHVVHAKKTMLKAPVNRRMPHVTNTSKLSPTKRSLSETVTHRAKIMKIATKKRNSVHVTFRPSTESVQFYNPLENKEAPWKMRLRKLSGFSSSSSSSSTSNPHPSSNSAPELVKPGVYRPLDTLSTTSVSNKTVKESTEIPTVLPKEGMASNQLGSRNTLRSASHEAGLPQGSLGGVYKTVVHALSKPKANVSPQRQNRMPPEAPLRDLYSHVMGYFGRKAAVNKEDMSPKLPPLNSDIGSSSANVPDLMDEFIAERLRSGNASTMTRRGSSPGSLEIPKDLPDILNKQNQMRPIDDPGVPSEWTSPASAGSSDLISSDSHSDSFSAFQYDGRKFDNFGFGADTGIVSSTDVDSGSGHHQSAEEQEVASLTTLHVDSETNSLNQQAFSAEVATVTGSESASPVHSALGSRSQTPSPSTLNIDHMEQKDLQLDEKLHHSVLQTPDDLEISEFPSECCSVMAGGTLTGWHADVATVMWRRMLGILGDVNTIMDPEIHAQVFDYLCELWQNLAKIRDNLGISTDNLTSPSPPVLIPPLRILTPWLFKATMLTDKYKQGKLHAYKLICNTMKRRQDVSPNRDFLTHFYNIMHCGLLHIDQDIVNTIIKHCSPQFFSLGLPGATMLIMDFIVAAGRVASSAFLNAPRVEAQVLLGSLVCFPNLYCELPALHPNIPDIAVSQFTDVKELIIKTVLSSARDEPSGPARCVALCSLGIWICEELVHESHHPQIKEALNVICVSLKFTNKTVAHVACNMLHMLVHYVPRLQIYQPDSPLKIIQLVVSLLLCLLDWIMALPLKTLLQPVHATGAENDKIEKSVLNCIYKVLHGCVYGAQCFSNPRYFPMSLSDLASVDYDPFMHLESLKEPEPLHSPDSERSSKLQPVTEVKTQMQQGLISIAARTVITHLVNHLGHYPMSGGPAMLTSQVCENHDNHYSESTELSPELFESPNIQFFVLNNTTLVSCIQIRSEESIPGGGLSAGLASANSNVRIIVRDLSGKYSWDSAILYGPPPVSGLSEPTSLMLSLSHQEKPEEPLTPNECSEDTTVKDGISFQFKRFRETVPTWDTIRDEEDVLDELLQYLGVTSPECLQRTGISLNIPAPQPVCISEKQENDVINAILKQHTEEKEFVEKHFNDLNMKAMEQDEPTPQKPQSAFYYCRLLLSILGMNSWDKRRSFHLLKKNEKLLRELRNLDSRQCRETHKIAVFYVAEGQEDKHSILTNTGGSQAYEDFVAGLGWEVNLTNHCGFMGGLQKNKSTGLTTPYFATSTVEVIFHVSTRMPSDSDDSLTKKLRHLGNDEVHIVWSEHTRDYRRGIIPTEFGDVLIVIYPMKNHMFSIQIMKKPEVPFFGPLFDGAIVNGKVLPIMVRATAINASRALKSLIPLYQNFYEERARNLQTIVQHHLEPTTFEDFAAQVFSPAPYHHLPSDADH</sequence>
<dbReference type="InterPro" id="IPR027107">
    <property type="entry name" value="Tuberin/Ral-act_asu"/>
</dbReference>
<proteinExistence type="predicted"/>
<feature type="region of interest" description="Disordered" evidence="4">
    <location>
        <begin position="1306"/>
        <end position="1364"/>
    </location>
</feature>
<reference evidence="7" key="3">
    <citation type="submission" date="2018-12" db="EMBL/GenBank/DDBJ databases">
        <title>G10K-VGP greater horseshoe bat female genome, primary haplotype.</title>
        <authorList>
            <person name="Teeling E."/>
            <person name="Myers G."/>
            <person name="Vernes S."/>
            <person name="Pippel M."/>
            <person name="Winkler S."/>
            <person name="Fedrigo O."/>
            <person name="Rhie A."/>
            <person name="Koren S."/>
            <person name="Phillippy A."/>
            <person name="Lewin H."/>
            <person name="Damas J."/>
            <person name="Howe K."/>
            <person name="Mountcastle J."/>
            <person name="Jarvis E.D."/>
        </authorList>
    </citation>
    <scope>NUCLEOTIDE SEQUENCE [LARGE SCALE GENOMIC DNA]</scope>
</reference>
<feature type="compositionally biased region" description="Polar residues" evidence="4">
    <location>
        <begin position="991"/>
        <end position="1005"/>
    </location>
</feature>
<organism evidence="6 7">
    <name type="scientific">Rhinolophus ferrumequinum</name>
    <name type="common">Greater horseshoe bat</name>
    <dbReference type="NCBI Taxonomy" id="59479"/>
    <lineage>
        <taxon>Eukaryota</taxon>
        <taxon>Metazoa</taxon>
        <taxon>Chordata</taxon>
        <taxon>Craniata</taxon>
        <taxon>Vertebrata</taxon>
        <taxon>Euteleostomi</taxon>
        <taxon>Mammalia</taxon>
        <taxon>Eutheria</taxon>
        <taxon>Laurasiatheria</taxon>
        <taxon>Chiroptera</taxon>
        <taxon>Yinpterochiroptera</taxon>
        <taxon>Rhinolophoidea</taxon>
        <taxon>Rhinolophidae</taxon>
        <taxon>Rhinolophinae</taxon>
        <taxon>Rhinolophus</taxon>
    </lineage>
</organism>
<dbReference type="PROSITE" id="PS50085">
    <property type="entry name" value="RAPGAP"/>
    <property type="match status" value="1"/>
</dbReference>
<feature type="region of interest" description="Disordered" evidence="4">
    <location>
        <begin position="1135"/>
        <end position="1219"/>
    </location>
</feature>
<reference evidence="6" key="5">
    <citation type="submission" date="2025-09" db="UniProtKB">
        <authorList>
            <consortium name="Ensembl"/>
        </authorList>
    </citation>
    <scope>IDENTIFICATION</scope>
</reference>
<feature type="compositionally biased region" description="Polar residues" evidence="4">
    <location>
        <begin position="366"/>
        <end position="384"/>
    </location>
</feature>
<feature type="compositionally biased region" description="Polar residues" evidence="4">
    <location>
        <begin position="817"/>
        <end position="838"/>
    </location>
</feature>